<proteinExistence type="predicted"/>
<keyword evidence="1" id="KW-0812">Transmembrane</keyword>
<dbReference type="AlphaFoldDB" id="A0A8H6E1G3"/>
<evidence type="ECO:0000313" key="2">
    <source>
        <dbReference type="EMBL" id="KAF5855824.1"/>
    </source>
</evidence>
<keyword evidence="3" id="KW-1185">Reference proteome</keyword>
<dbReference type="InterPro" id="IPR040442">
    <property type="entry name" value="Pyrv_kinase-like_dom_sf"/>
</dbReference>
<gene>
    <name evidence="2" type="ORF">ETB97_008348</name>
</gene>
<dbReference type="GO" id="GO:0003824">
    <property type="term" value="F:catalytic activity"/>
    <property type="evidence" value="ECO:0007669"/>
    <property type="project" value="InterPro"/>
</dbReference>
<dbReference type="SUPFAM" id="SSF51621">
    <property type="entry name" value="Phosphoenolpyruvate/pyruvate domain"/>
    <property type="match status" value="1"/>
</dbReference>
<feature type="non-terminal residue" evidence="2">
    <location>
        <position position="441"/>
    </location>
</feature>
<reference evidence="2 3" key="1">
    <citation type="submission" date="2019-04" db="EMBL/GenBank/DDBJ databases">
        <title>Aspergillus burnettii sp. nov., novel species from soil in southeast Queensland.</title>
        <authorList>
            <person name="Gilchrist C.L.M."/>
            <person name="Pitt J.I."/>
            <person name="Lange L."/>
            <person name="Lacey H.J."/>
            <person name="Vuong D."/>
            <person name="Midgley D.J."/>
            <person name="Greenfield P."/>
            <person name="Bradbury M."/>
            <person name="Lacey E."/>
            <person name="Busk P.K."/>
            <person name="Pilgaard B."/>
            <person name="Chooi Y.H."/>
            <person name="Piggott A.M."/>
        </authorList>
    </citation>
    <scope>NUCLEOTIDE SEQUENCE [LARGE SCALE GENOMIC DNA]</scope>
    <source>
        <strain evidence="2 3">FRR 5400</strain>
    </source>
</reference>
<feature type="transmembrane region" description="Helical" evidence="1">
    <location>
        <begin position="13"/>
        <end position="36"/>
    </location>
</feature>
<dbReference type="EMBL" id="SPNV01000379">
    <property type="protein sequence ID" value="KAF5855824.1"/>
    <property type="molecule type" value="Genomic_DNA"/>
</dbReference>
<dbReference type="Proteomes" id="UP000541154">
    <property type="component" value="Unassembled WGS sequence"/>
</dbReference>
<evidence type="ECO:0000256" key="1">
    <source>
        <dbReference type="SAM" id="Phobius"/>
    </source>
</evidence>
<sequence>MAVDKQRLIARDFALVAMEVELLLLIVIFMSICFILRHPLNARLPKEPLAGVLDNAGIVNKDNDASEVSQFILSAPSLNREYSCMGDTSHAIGQQRPFLSQGLLRAFAGADSALQIIMLEFMYRQSLKNKGLANVDSNESHKSYLWAHVPVIKALSMDTVWCRLDIKTRIKLNDFPGKLDRVRRRFSGWNLDSMPCRRGVATKAASLAAISVNPHPVSITQKPDIYGVSLGDDGKDMVVRGLWARNCGLSTLCIAAFMSAGQPYSVCPSAVNNLSETGAYTYQGGSMTTAARLGRADLAFASLNDSAQNAQLTTNINPRIPLIADADVGFGSPPNIARVLLAARECGADMGFLEAIETEEQIKNAVKVLAPMPLMVNLVSNGKTAWFSLEQLGEWGVKLAIYPGAAGKSVLHTIRRAYKYLMETGKDDAATQGLDPKGFFD</sequence>
<dbReference type="Gene3D" id="3.20.20.60">
    <property type="entry name" value="Phosphoenolpyruvate-binding domains"/>
    <property type="match status" value="2"/>
</dbReference>
<keyword evidence="1" id="KW-0472">Membrane</keyword>
<organism evidence="2 3">
    <name type="scientific">Petromyces alliaceus</name>
    <name type="common">Aspergillus alliaceus</name>
    <dbReference type="NCBI Taxonomy" id="209559"/>
    <lineage>
        <taxon>Eukaryota</taxon>
        <taxon>Fungi</taxon>
        <taxon>Dikarya</taxon>
        <taxon>Ascomycota</taxon>
        <taxon>Pezizomycotina</taxon>
        <taxon>Eurotiomycetes</taxon>
        <taxon>Eurotiomycetidae</taxon>
        <taxon>Eurotiales</taxon>
        <taxon>Aspergillaceae</taxon>
        <taxon>Aspergillus</taxon>
        <taxon>Aspergillus subgen. Circumdati</taxon>
    </lineage>
</organism>
<accession>A0A8H6E1G3</accession>
<name>A0A8H6E1G3_PETAA</name>
<dbReference type="InterPro" id="IPR015813">
    <property type="entry name" value="Pyrv/PenolPyrv_kinase-like_dom"/>
</dbReference>
<keyword evidence="1" id="KW-1133">Transmembrane helix</keyword>
<evidence type="ECO:0000313" key="3">
    <source>
        <dbReference type="Proteomes" id="UP000541154"/>
    </source>
</evidence>
<dbReference type="PANTHER" id="PTHR42905:SF2">
    <property type="entry name" value="PHOSPHOENOLPYRUVATE CARBOXYLASE FAMILY PROTEIN"/>
    <property type="match status" value="1"/>
</dbReference>
<comment type="caution">
    <text evidence="2">The sequence shown here is derived from an EMBL/GenBank/DDBJ whole genome shotgun (WGS) entry which is preliminary data.</text>
</comment>
<dbReference type="PANTHER" id="PTHR42905">
    <property type="entry name" value="PHOSPHOENOLPYRUVATE CARBOXYLASE"/>
    <property type="match status" value="1"/>
</dbReference>
<protein>
    <submittedName>
        <fullName evidence="2">Uncharacterized protein</fullName>
    </submittedName>
</protein>